<accession>A0A5E4YQV3</accession>
<dbReference type="RefSeq" id="WP_125899281.1">
    <property type="nucleotide sequence ID" value="NZ_CABPSD010000025.1"/>
</dbReference>
<dbReference type="AlphaFoldDB" id="A0A5E4YQV3"/>
<reference evidence="1 2" key="1">
    <citation type="submission" date="2019-08" db="EMBL/GenBank/DDBJ databases">
        <authorList>
            <person name="Peeters C."/>
        </authorList>
    </citation>
    <scope>NUCLEOTIDE SEQUENCE [LARGE SCALE GENOMIC DNA]</scope>
    <source>
        <strain evidence="1 2">LMG 31116</strain>
    </source>
</reference>
<dbReference type="EMBL" id="CABPSD010000025">
    <property type="protein sequence ID" value="VVE51161.1"/>
    <property type="molecule type" value="Genomic_DNA"/>
</dbReference>
<evidence type="ECO:0000313" key="1">
    <source>
        <dbReference type="EMBL" id="VVE51161.1"/>
    </source>
</evidence>
<gene>
    <name evidence="1" type="ORF">PMO31116_04666</name>
</gene>
<proteinExistence type="predicted"/>
<dbReference type="Proteomes" id="UP000368474">
    <property type="component" value="Unassembled WGS sequence"/>
</dbReference>
<keyword evidence="2" id="KW-1185">Reference proteome</keyword>
<protein>
    <submittedName>
        <fullName evidence="1">Uncharacterized protein</fullName>
    </submittedName>
</protein>
<name>A0A5E4YQV3_9BURK</name>
<sequence length="110" mass="12581">MKEPINMNGTLRNALFTVSREFDRIWAALGVHAPPVALPSGMKCTRIDGISTIRASMLARALAITFSETMFEDSKEWTLIDELEKSKDEFWRMVGTFLKDEFHRSLVKTK</sequence>
<organism evidence="1 2">
    <name type="scientific">Pandoraea morbifera</name>
    <dbReference type="NCBI Taxonomy" id="2508300"/>
    <lineage>
        <taxon>Bacteria</taxon>
        <taxon>Pseudomonadati</taxon>
        <taxon>Pseudomonadota</taxon>
        <taxon>Betaproteobacteria</taxon>
        <taxon>Burkholderiales</taxon>
        <taxon>Burkholderiaceae</taxon>
        <taxon>Pandoraea</taxon>
    </lineage>
</organism>
<evidence type="ECO:0000313" key="2">
    <source>
        <dbReference type="Proteomes" id="UP000368474"/>
    </source>
</evidence>